<protein>
    <submittedName>
        <fullName evidence="1">Uncharacterized protein</fullName>
    </submittedName>
</protein>
<evidence type="ECO:0000313" key="2">
    <source>
        <dbReference type="Proteomes" id="UP000823749"/>
    </source>
</evidence>
<proteinExistence type="predicted"/>
<organism evidence="1 2">
    <name type="scientific">Rhododendron griersonianum</name>
    <dbReference type="NCBI Taxonomy" id="479676"/>
    <lineage>
        <taxon>Eukaryota</taxon>
        <taxon>Viridiplantae</taxon>
        <taxon>Streptophyta</taxon>
        <taxon>Embryophyta</taxon>
        <taxon>Tracheophyta</taxon>
        <taxon>Spermatophyta</taxon>
        <taxon>Magnoliopsida</taxon>
        <taxon>eudicotyledons</taxon>
        <taxon>Gunneridae</taxon>
        <taxon>Pentapetalae</taxon>
        <taxon>asterids</taxon>
        <taxon>Ericales</taxon>
        <taxon>Ericaceae</taxon>
        <taxon>Ericoideae</taxon>
        <taxon>Rhodoreae</taxon>
        <taxon>Rhododendron</taxon>
    </lineage>
</organism>
<dbReference type="AlphaFoldDB" id="A0AAV6LFL8"/>
<reference evidence="1" key="1">
    <citation type="submission" date="2020-08" db="EMBL/GenBank/DDBJ databases">
        <title>Plant Genome Project.</title>
        <authorList>
            <person name="Zhang R.-G."/>
        </authorList>
    </citation>
    <scope>NUCLEOTIDE SEQUENCE</scope>
    <source>
        <strain evidence="1">WSP0</strain>
        <tissue evidence="1">Leaf</tissue>
    </source>
</reference>
<name>A0AAV6LFL8_9ERIC</name>
<dbReference type="Proteomes" id="UP000823749">
    <property type="component" value="Chromosome 1"/>
</dbReference>
<gene>
    <name evidence="1" type="ORF">RHGRI_000204</name>
</gene>
<evidence type="ECO:0000313" key="1">
    <source>
        <dbReference type="EMBL" id="KAG5563938.1"/>
    </source>
</evidence>
<accession>A0AAV6LFL8</accession>
<keyword evidence="2" id="KW-1185">Reference proteome</keyword>
<sequence>MQLSGGARPDLLIWQSVSLTMWKLVLLNLNKMWRALVFYQFPCLDASFYYSILSPLKSVVSGKFFKRIKSLSLIGSWSVAVEIGGLNRDPKKEKMLVSVRTGITVIRRDFLMGDSCFVLFCAF</sequence>
<comment type="caution">
    <text evidence="1">The sequence shown here is derived from an EMBL/GenBank/DDBJ whole genome shotgun (WGS) entry which is preliminary data.</text>
</comment>
<dbReference type="EMBL" id="JACTNZ010000001">
    <property type="protein sequence ID" value="KAG5563938.1"/>
    <property type="molecule type" value="Genomic_DNA"/>
</dbReference>